<organism evidence="2 3">
    <name type="scientific">Desulfobaculum xiamenense</name>
    <dbReference type="NCBI Taxonomy" id="995050"/>
    <lineage>
        <taxon>Bacteria</taxon>
        <taxon>Pseudomonadati</taxon>
        <taxon>Thermodesulfobacteriota</taxon>
        <taxon>Desulfovibrionia</taxon>
        <taxon>Desulfovibrionales</taxon>
        <taxon>Desulfovibrionaceae</taxon>
        <taxon>Desulfobaculum</taxon>
    </lineage>
</organism>
<dbReference type="NCBIfam" id="TIGR02605">
    <property type="entry name" value="CxxC_CxxC_SSSS"/>
    <property type="match status" value="1"/>
</dbReference>
<name>A0A846QQV9_9BACT</name>
<comment type="caution">
    <text evidence="2">The sequence shown here is derived from an EMBL/GenBank/DDBJ whole genome shotgun (WGS) entry which is preliminary data.</text>
</comment>
<dbReference type="AlphaFoldDB" id="A0A846QQV9"/>
<dbReference type="Proteomes" id="UP000580856">
    <property type="component" value="Unassembled WGS sequence"/>
</dbReference>
<sequence>MPLFEYECEKCGAQFEELVALEAPAPVCPECSSSATRKLISATTIHFEAASPLDRKPDAKVQQNVQKAMKRKAVAAAACPGKAGGGCSGCGGAR</sequence>
<reference evidence="2 3" key="1">
    <citation type="submission" date="2020-03" db="EMBL/GenBank/DDBJ databases">
        <title>Genomic Encyclopedia of Type Strains, Phase IV (KMG-IV): sequencing the most valuable type-strain genomes for metagenomic binning, comparative biology and taxonomic classification.</title>
        <authorList>
            <person name="Goeker M."/>
        </authorList>
    </citation>
    <scope>NUCLEOTIDE SEQUENCE [LARGE SCALE GENOMIC DNA]</scope>
    <source>
        <strain evidence="2 3">DSM 24233</strain>
    </source>
</reference>
<evidence type="ECO:0000313" key="3">
    <source>
        <dbReference type="Proteomes" id="UP000580856"/>
    </source>
</evidence>
<dbReference type="Gene3D" id="2.20.28.30">
    <property type="entry name" value="RNA polymerase ii, chain L"/>
    <property type="match status" value="1"/>
</dbReference>
<gene>
    <name evidence="2" type="ORF">GGQ74_001415</name>
</gene>
<dbReference type="SMART" id="SM00834">
    <property type="entry name" value="CxxC_CXXC_SSSS"/>
    <property type="match status" value="1"/>
</dbReference>
<evidence type="ECO:0000313" key="2">
    <source>
        <dbReference type="EMBL" id="NJB67775.1"/>
    </source>
</evidence>
<dbReference type="RefSeq" id="WP_167940799.1">
    <property type="nucleotide sequence ID" value="NZ_JAATJA010000001.1"/>
</dbReference>
<evidence type="ECO:0000259" key="1">
    <source>
        <dbReference type="SMART" id="SM00834"/>
    </source>
</evidence>
<accession>A0A846QQV9</accession>
<feature type="domain" description="Putative regulatory protein FmdB zinc ribbon" evidence="1">
    <location>
        <begin position="1"/>
        <end position="41"/>
    </location>
</feature>
<dbReference type="EMBL" id="JAATJA010000001">
    <property type="protein sequence ID" value="NJB67775.1"/>
    <property type="molecule type" value="Genomic_DNA"/>
</dbReference>
<dbReference type="InterPro" id="IPR013429">
    <property type="entry name" value="Regulatory_FmdB_Zinc_ribbon"/>
</dbReference>
<keyword evidence="3" id="KW-1185">Reference proteome</keyword>
<proteinExistence type="predicted"/>
<dbReference type="Pfam" id="PF09723">
    <property type="entry name" value="Zn_ribbon_8"/>
    <property type="match status" value="1"/>
</dbReference>
<protein>
    <submittedName>
        <fullName evidence="2">Putative FmdB family regulatory protein</fullName>
    </submittedName>
</protein>